<proteinExistence type="inferred from homology"/>
<dbReference type="PANTHER" id="PTHR22762">
    <property type="entry name" value="ALPHA-GLUCOSIDASE"/>
    <property type="match status" value="1"/>
</dbReference>
<evidence type="ECO:0000313" key="7">
    <source>
        <dbReference type="Proteomes" id="UP000663852"/>
    </source>
</evidence>
<feature type="domain" description="Glycosyl hydrolase family 31 C-terminal" evidence="5">
    <location>
        <begin position="612"/>
        <end position="698"/>
    </location>
</feature>
<dbReference type="CDD" id="cd06599">
    <property type="entry name" value="GH31_glycosidase_Aec37"/>
    <property type="match status" value="1"/>
</dbReference>
<comment type="similarity">
    <text evidence="1 2">Belongs to the glycosyl hydrolase 31 family.</text>
</comment>
<evidence type="ECO:0000313" key="6">
    <source>
        <dbReference type="EMBL" id="CAF1129648.1"/>
    </source>
</evidence>
<evidence type="ECO:0000259" key="5">
    <source>
        <dbReference type="Pfam" id="PF21365"/>
    </source>
</evidence>
<dbReference type="SUPFAM" id="SSF51445">
    <property type="entry name" value="(Trans)glycosidases"/>
    <property type="match status" value="1"/>
</dbReference>
<dbReference type="InterPro" id="IPR011013">
    <property type="entry name" value="Gal_mutarotase_sf_dom"/>
</dbReference>
<feature type="domain" description="Glycoside hydrolase family 31 N-terminal" evidence="4">
    <location>
        <begin position="35"/>
        <end position="226"/>
    </location>
</feature>
<comment type="caution">
    <text evidence="6">The sequence shown here is derived from an EMBL/GenBank/DDBJ whole genome shotgun (WGS) entry which is preliminary data.</text>
</comment>
<dbReference type="Gene3D" id="3.20.20.80">
    <property type="entry name" value="Glycosidases"/>
    <property type="match status" value="1"/>
</dbReference>
<dbReference type="InterPro" id="IPR048395">
    <property type="entry name" value="Glyco_hydro_31_C"/>
</dbReference>
<dbReference type="InterPro" id="IPR013780">
    <property type="entry name" value="Glyco_hydro_b"/>
</dbReference>
<dbReference type="GO" id="GO:0005975">
    <property type="term" value="P:carbohydrate metabolic process"/>
    <property type="evidence" value="ECO:0007669"/>
    <property type="project" value="InterPro"/>
</dbReference>
<evidence type="ECO:0000256" key="1">
    <source>
        <dbReference type="ARBA" id="ARBA00007806"/>
    </source>
</evidence>
<dbReference type="Pfam" id="PF01055">
    <property type="entry name" value="Glyco_hydro_31_2nd"/>
    <property type="match status" value="1"/>
</dbReference>
<dbReference type="Pfam" id="PF13802">
    <property type="entry name" value="Gal_mutarotas_2"/>
    <property type="match status" value="1"/>
</dbReference>
<dbReference type="EMBL" id="CAJNOJ010000109">
    <property type="protein sequence ID" value="CAF1129648.1"/>
    <property type="molecule type" value="Genomic_DNA"/>
</dbReference>
<name>A0A814R7G8_ADIRI</name>
<dbReference type="Pfam" id="PF21365">
    <property type="entry name" value="Glyco_hydro_31_3rd"/>
    <property type="match status" value="1"/>
</dbReference>
<sequence length="788" mass="91599">MIFEDSIERVSLKWIHDKANRIIIISQENQLTKYIISVLTHNLIRVRVWPKGEPVTARTWAIVDKETNDVPYEGRLRHEISRNNYGNDTCIFTVIEHENELLISTDTITCKIHLHKPFAIVWMTNHEILLQDNPVCSYQYSTSTQQFRHTLSRPSTDDHYHYYGLGEKSGPIDKKSRRYRMRNMDAMGYNAEHSDPLYKHIPFYITLRHDHAFGLFYDTTYDCTFDFGCEIDNYFGDMVYFESKDPDLDYYFINGPLIEHVIEQYTKLTGHCPLAPKWTLGYLGSAMKYTDAANAQDMLKKFIDKCSKYSIECTGFHLSSGYSMNSTDGKRYVFVWDKQRVPSPPTIAENFHRAGMKILANIKPAMLTTHPYFNECRALFIQNDEQKQPDLSPFWGGLGAHLDFTNPKTVQWWKNQVIEKILKNGIDCTWNDNNEFNIRNSQAKCFHGQSIEGLRPIQTILMIKSSYDAQIQANPTVRPWLLTRAACAGAQRYAGTWTGDNRCSWHTLKYNIPMGLNLSLSGFPLIGHDVGGFAGEKPSLELFVRWIQNGIFHPRFCVHSWRPNQDDNCDDNSENSLWMYEDALPLIHDALYFRKHLHSYLYSLSHEAAITGHPIIRPTVYHFQFDEKCRDQSFEFLLGPWLLVASVYEENATNRTLYLPSGTKWYDFWTDQIYAGGQTITVAATLDIFPLFVREGALLPFQTDDGLEIRVYPFEGIGTSEFNLYDDDGETMDCYDESQGRFDLQTIRLLCNENHIQIDTFVIEGNETRLQWRFPLNEQRSYQVNQQE</sequence>
<dbReference type="GO" id="GO:0030246">
    <property type="term" value="F:carbohydrate binding"/>
    <property type="evidence" value="ECO:0007669"/>
    <property type="project" value="InterPro"/>
</dbReference>
<reference evidence="6" key="1">
    <citation type="submission" date="2021-02" db="EMBL/GenBank/DDBJ databases">
        <authorList>
            <person name="Nowell W R."/>
        </authorList>
    </citation>
    <scope>NUCLEOTIDE SEQUENCE</scope>
</reference>
<evidence type="ECO:0000256" key="2">
    <source>
        <dbReference type="RuleBase" id="RU361185"/>
    </source>
</evidence>
<dbReference type="AlphaFoldDB" id="A0A814R7G8"/>
<keyword evidence="2" id="KW-0378">Hydrolase</keyword>
<dbReference type="InterPro" id="IPR025887">
    <property type="entry name" value="Glyco_hydro_31_N_dom"/>
</dbReference>
<keyword evidence="2" id="KW-0326">Glycosidase</keyword>
<gene>
    <name evidence="6" type="ORF">EDS130_LOCUS21507</name>
</gene>
<dbReference type="PANTHER" id="PTHR22762:SF165">
    <property type="entry name" value="PUTATIVE (AFU_ORTHOLOGUE AFUA_1G06560)-RELATED"/>
    <property type="match status" value="1"/>
</dbReference>
<organism evidence="6 7">
    <name type="scientific">Adineta ricciae</name>
    <name type="common">Rotifer</name>
    <dbReference type="NCBI Taxonomy" id="249248"/>
    <lineage>
        <taxon>Eukaryota</taxon>
        <taxon>Metazoa</taxon>
        <taxon>Spiralia</taxon>
        <taxon>Gnathifera</taxon>
        <taxon>Rotifera</taxon>
        <taxon>Eurotatoria</taxon>
        <taxon>Bdelloidea</taxon>
        <taxon>Adinetida</taxon>
        <taxon>Adinetidae</taxon>
        <taxon>Adineta</taxon>
    </lineage>
</organism>
<feature type="domain" description="Glycoside hydrolase family 31 TIM barrel" evidence="3">
    <location>
        <begin position="273"/>
        <end position="604"/>
    </location>
</feature>
<evidence type="ECO:0000259" key="4">
    <source>
        <dbReference type="Pfam" id="PF13802"/>
    </source>
</evidence>
<protein>
    <submittedName>
        <fullName evidence="6">Uncharacterized protein</fullName>
    </submittedName>
</protein>
<dbReference type="InterPro" id="IPR000322">
    <property type="entry name" value="Glyco_hydro_31_TIM"/>
</dbReference>
<dbReference type="SUPFAM" id="SSF74650">
    <property type="entry name" value="Galactose mutarotase-like"/>
    <property type="match status" value="1"/>
</dbReference>
<evidence type="ECO:0000259" key="3">
    <source>
        <dbReference type="Pfam" id="PF01055"/>
    </source>
</evidence>
<dbReference type="OrthoDB" id="1334205at2759"/>
<dbReference type="InterPro" id="IPR017853">
    <property type="entry name" value="GH"/>
</dbReference>
<accession>A0A814R7G8</accession>
<dbReference type="Gene3D" id="2.60.40.1760">
    <property type="entry name" value="glycosyl hydrolase (family 31)"/>
    <property type="match status" value="1"/>
</dbReference>
<dbReference type="SUPFAM" id="SSF51011">
    <property type="entry name" value="Glycosyl hydrolase domain"/>
    <property type="match status" value="1"/>
</dbReference>
<dbReference type="Gene3D" id="2.60.40.1180">
    <property type="entry name" value="Golgi alpha-mannosidase II"/>
    <property type="match status" value="2"/>
</dbReference>
<dbReference type="CDD" id="cd14752">
    <property type="entry name" value="GH31_N"/>
    <property type="match status" value="1"/>
</dbReference>
<dbReference type="Proteomes" id="UP000663852">
    <property type="component" value="Unassembled WGS sequence"/>
</dbReference>
<dbReference type="GO" id="GO:0090599">
    <property type="term" value="F:alpha-glucosidase activity"/>
    <property type="evidence" value="ECO:0007669"/>
    <property type="project" value="UniProtKB-ARBA"/>
</dbReference>